<dbReference type="KEGG" id="cgn:OK18_00470"/>
<evidence type="ECO:0000313" key="2">
    <source>
        <dbReference type="Proteomes" id="UP000035213"/>
    </source>
</evidence>
<reference evidence="1 2" key="1">
    <citation type="submission" date="2014-11" db="EMBL/GenBank/DDBJ databases">
        <authorList>
            <person name="Park G.-S."/>
            <person name="Hong S.-J."/>
            <person name="Jung B.K."/>
            <person name="Khan A.R."/>
            <person name="Kwak Y."/>
            <person name="Shin J.-H."/>
        </authorList>
    </citation>
    <scope>NUCLEOTIDE SEQUENCE [LARGE SCALE GENOMIC DNA]</scope>
    <source>
        <strain evidence="1 2">DSM 27622</strain>
    </source>
</reference>
<evidence type="ECO:0000313" key="1">
    <source>
        <dbReference type="EMBL" id="AKK71313.1"/>
    </source>
</evidence>
<dbReference type="AlphaFoldDB" id="A0A0G3M007"/>
<accession>A0A0G3M007</accession>
<name>A0A0G3M007_CHRGL</name>
<organism evidence="1 2">
    <name type="scientific">Chryseobacterium gallinarum</name>
    <dbReference type="NCBI Taxonomy" id="1324352"/>
    <lineage>
        <taxon>Bacteria</taxon>
        <taxon>Pseudomonadati</taxon>
        <taxon>Bacteroidota</taxon>
        <taxon>Flavobacteriia</taxon>
        <taxon>Flavobacteriales</taxon>
        <taxon>Weeksellaceae</taxon>
        <taxon>Chryseobacterium group</taxon>
        <taxon>Chryseobacterium</taxon>
    </lineage>
</organism>
<dbReference type="EMBL" id="CP009928">
    <property type="protein sequence ID" value="AKK71313.1"/>
    <property type="molecule type" value="Genomic_DNA"/>
</dbReference>
<protein>
    <submittedName>
        <fullName evidence="1">Uncharacterized protein</fullName>
    </submittedName>
</protein>
<proteinExistence type="predicted"/>
<gene>
    <name evidence="1" type="ORF">OK18_00470</name>
</gene>
<dbReference type="Proteomes" id="UP000035213">
    <property type="component" value="Chromosome"/>
</dbReference>
<dbReference type="PATRIC" id="fig|1324352.5.peg.101"/>
<sequence>MVQFTDWFCFIKKVPPDQIRRDLLFVHDTSKGVINDFKFGEHTNKGPWKKKSIILWSLIELNIRIHFIRKKDVVGKVS</sequence>